<proteinExistence type="predicted"/>
<dbReference type="OrthoDB" id="3005035at2759"/>
<evidence type="ECO:0000313" key="3">
    <source>
        <dbReference type="Proteomes" id="UP000294933"/>
    </source>
</evidence>
<accession>A0A4R5XFI7</accession>
<feature type="compositionally biased region" description="Low complexity" evidence="1">
    <location>
        <begin position="85"/>
        <end position="96"/>
    </location>
</feature>
<dbReference type="AlphaFoldDB" id="A0A4R5XFI7"/>
<reference evidence="2 3" key="1">
    <citation type="submission" date="2018-06" db="EMBL/GenBank/DDBJ databases">
        <title>A transcriptomic atlas of mushroom development highlights an independent origin of complex multicellularity.</title>
        <authorList>
            <consortium name="DOE Joint Genome Institute"/>
            <person name="Krizsan K."/>
            <person name="Almasi E."/>
            <person name="Merenyi Z."/>
            <person name="Sahu N."/>
            <person name="Viragh M."/>
            <person name="Koszo T."/>
            <person name="Mondo S."/>
            <person name="Kiss B."/>
            <person name="Balint B."/>
            <person name="Kues U."/>
            <person name="Barry K."/>
            <person name="Hegedus J.C."/>
            <person name="Henrissat B."/>
            <person name="Johnson J."/>
            <person name="Lipzen A."/>
            <person name="Ohm R."/>
            <person name="Nagy I."/>
            <person name="Pangilinan J."/>
            <person name="Yan J."/>
            <person name="Xiong Y."/>
            <person name="Grigoriev I.V."/>
            <person name="Hibbett D.S."/>
            <person name="Nagy L.G."/>
        </authorList>
    </citation>
    <scope>NUCLEOTIDE SEQUENCE [LARGE SCALE GENOMIC DNA]</scope>
    <source>
        <strain evidence="2 3">SZMC22713</strain>
    </source>
</reference>
<sequence>MFNNSSTIHVLAAWLDQPDIDARRPKPRRRVSSDPCLPSRLPSTGFLQREGERTAPKSVLKHLRRSPSPPGSPDETEFHRRRRSSTASSTVSNETTPPNGQTAIPRKTKGTVTWKEPQAYEIFSAVERKDIMFLMEVRDRAFHLLLRKSGDATPLVHAMRIGESHRDVAILLLGAMSRWVNHLDDASLQDKKTKALLKALRANLKIAIDYGLQRSQSDLTASFMQTLIMSEGERWVQGQASNVSLALRAGTEGKPVHTAETAVRRFATKELGKAESIASLEDYIANATADLLVMGAWNWALDTIKGEPIPTYYFARDDRVFRAFLDRLHEHKAAIARSASRRLKWQLRVLENVLEGRMTTYRSKIELLVGELDEGEGV</sequence>
<name>A0A4R5XFI7_9AGAM</name>
<organism evidence="2 3">
    <name type="scientific">Rickenella mellea</name>
    <dbReference type="NCBI Taxonomy" id="50990"/>
    <lineage>
        <taxon>Eukaryota</taxon>
        <taxon>Fungi</taxon>
        <taxon>Dikarya</taxon>
        <taxon>Basidiomycota</taxon>
        <taxon>Agaricomycotina</taxon>
        <taxon>Agaricomycetes</taxon>
        <taxon>Hymenochaetales</taxon>
        <taxon>Rickenellaceae</taxon>
        <taxon>Rickenella</taxon>
    </lineage>
</organism>
<dbReference type="Proteomes" id="UP000294933">
    <property type="component" value="Unassembled WGS sequence"/>
</dbReference>
<dbReference type="EMBL" id="ML170156">
    <property type="protein sequence ID" value="TDL29355.1"/>
    <property type="molecule type" value="Genomic_DNA"/>
</dbReference>
<gene>
    <name evidence="2" type="ORF">BD410DRAFT_779753</name>
</gene>
<evidence type="ECO:0000313" key="2">
    <source>
        <dbReference type="EMBL" id="TDL29355.1"/>
    </source>
</evidence>
<dbReference type="VEuPathDB" id="FungiDB:BD410DRAFT_779753"/>
<feature type="region of interest" description="Disordered" evidence="1">
    <location>
        <begin position="22"/>
        <end position="110"/>
    </location>
</feature>
<keyword evidence="3" id="KW-1185">Reference proteome</keyword>
<protein>
    <submittedName>
        <fullName evidence="2">Uncharacterized protein</fullName>
    </submittedName>
</protein>
<evidence type="ECO:0000256" key="1">
    <source>
        <dbReference type="SAM" id="MobiDB-lite"/>
    </source>
</evidence>